<gene>
    <name evidence="7" type="ORF">J2Z79_000496</name>
</gene>
<comment type="catalytic activity">
    <reaction evidence="1 5">
        <text>a uridine in RNA = a pseudouridine in RNA</text>
        <dbReference type="Rhea" id="RHEA:48348"/>
        <dbReference type="Rhea" id="RHEA-COMP:12068"/>
        <dbReference type="Rhea" id="RHEA-COMP:12069"/>
        <dbReference type="ChEBI" id="CHEBI:65314"/>
        <dbReference type="ChEBI" id="CHEBI:65315"/>
    </reaction>
</comment>
<proteinExistence type="inferred from homology"/>
<dbReference type="Gene3D" id="3.10.290.10">
    <property type="entry name" value="RNA-binding S4 domain"/>
    <property type="match status" value="1"/>
</dbReference>
<dbReference type="SMART" id="SM00363">
    <property type="entry name" value="S4"/>
    <property type="match status" value="1"/>
</dbReference>
<sequence length="304" mass="34055">MREIRIVAEESHGRLDAFLAGREELGLSRSRIKGLIEEGHVTLNGVVPKAKQSVEPGDEIVVAIPDPEPVDLEPEDIPLDIVYEDEDLLVINKQRGLVVHPAAGHWRGTLVHAVLDKVEDLEGIGGELRPGIVHRLDKDTTGLLVVAKTERAMASLQDQIREHTARRIYWALVHGNSMPDAGRIEAPIGRHPTDRKRMAVNTKTGREAITRFRVLERYRGYALLECQLETGRTHQIRVHLSFIGHPVVSDPLYGTRKPHLGMPPQALHARQLGFRHPATGEWMEFTAEPPADMMAVIQRLREEA</sequence>
<feature type="domain" description="RNA-binding S4" evidence="6">
    <location>
        <begin position="13"/>
        <end position="78"/>
    </location>
</feature>
<organism evidence="7 8">
    <name type="scientific">Symbiobacterium terraclitae</name>
    <dbReference type="NCBI Taxonomy" id="557451"/>
    <lineage>
        <taxon>Bacteria</taxon>
        <taxon>Bacillati</taxon>
        <taxon>Bacillota</taxon>
        <taxon>Clostridia</taxon>
        <taxon>Eubacteriales</taxon>
        <taxon>Symbiobacteriaceae</taxon>
        <taxon>Symbiobacterium</taxon>
    </lineage>
</organism>
<keyword evidence="8" id="KW-1185">Reference proteome</keyword>
<name>A0ABS4JNL4_9FIRM</name>
<comment type="caution">
    <text evidence="7">The sequence shown here is derived from an EMBL/GenBank/DDBJ whole genome shotgun (WGS) entry which is preliminary data.</text>
</comment>
<reference evidence="7 8" key="1">
    <citation type="submission" date="2021-03" db="EMBL/GenBank/DDBJ databases">
        <title>Genomic Encyclopedia of Type Strains, Phase IV (KMG-IV): sequencing the most valuable type-strain genomes for metagenomic binning, comparative biology and taxonomic classification.</title>
        <authorList>
            <person name="Goeker M."/>
        </authorList>
    </citation>
    <scope>NUCLEOTIDE SEQUENCE [LARGE SCALE GENOMIC DNA]</scope>
    <source>
        <strain evidence="7 8">DSM 27138</strain>
    </source>
</reference>
<dbReference type="InterPro" id="IPR050188">
    <property type="entry name" value="RluA_PseudoU_synthase"/>
</dbReference>
<dbReference type="SUPFAM" id="SSF55174">
    <property type="entry name" value="Alpha-L RNA-binding motif"/>
    <property type="match status" value="1"/>
</dbReference>
<dbReference type="EMBL" id="JAGGLG010000003">
    <property type="protein sequence ID" value="MBP2017122.1"/>
    <property type="molecule type" value="Genomic_DNA"/>
</dbReference>
<dbReference type="RefSeq" id="WP_209465278.1">
    <property type="nucleotide sequence ID" value="NZ_JAGGLG010000003.1"/>
</dbReference>
<dbReference type="CDD" id="cd02869">
    <property type="entry name" value="PseudoU_synth_RluA_like"/>
    <property type="match status" value="1"/>
</dbReference>
<dbReference type="InterPro" id="IPR036986">
    <property type="entry name" value="S4_RNA-bd_sf"/>
</dbReference>
<comment type="function">
    <text evidence="5">Responsible for synthesis of pseudouridine from uracil.</text>
</comment>
<dbReference type="GO" id="GO:0160140">
    <property type="term" value="F:23S rRNA pseudouridine(1911/1915/1917) synthase activity"/>
    <property type="evidence" value="ECO:0007669"/>
    <property type="project" value="UniProtKB-EC"/>
</dbReference>
<evidence type="ECO:0000256" key="3">
    <source>
        <dbReference type="ARBA" id="ARBA00023235"/>
    </source>
</evidence>
<dbReference type="InterPro" id="IPR020103">
    <property type="entry name" value="PsdUridine_synth_cat_dom_sf"/>
</dbReference>
<dbReference type="PANTHER" id="PTHR21600:SF44">
    <property type="entry name" value="RIBOSOMAL LARGE SUBUNIT PSEUDOURIDINE SYNTHASE D"/>
    <property type="match status" value="1"/>
</dbReference>
<evidence type="ECO:0000313" key="7">
    <source>
        <dbReference type="EMBL" id="MBP2017122.1"/>
    </source>
</evidence>
<dbReference type="Pfam" id="PF00849">
    <property type="entry name" value="PseudoU_synth_2"/>
    <property type="match status" value="1"/>
</dbReference>
<comment type="similarity">
    <text evidence="2 5">Belongs to the pseudouridine synthase RluA family.</text>
</comment>
<dbReference type="CDD" id="cd00165">
    <property type="entry name" value="S4"/>
    <property type="match status" value="1"/>
</dbReference>
<accession>A0ABS4JNL4</accession>
<dbReference type="Pfam" id="PF01479">
    <property type="entry name" value="S4"/>
    <property type="match status" value="1"/>
</dbReference>
<dbReference type="InterPro" id="IPR006145">
    <property type="entry name" value="PsdUridine_synth_RsuA/RluA"/>
</dbReference>
<dbReference type="SUPFAM" id="SSF55120">
    <property type="entry name" value="Pseudouridine synthase"/>
    <property type="match status" value="1"/>
</dbReference>
<dbReference type="PANTHER" id="PTHR21600">
    <property type="entry name" value="MITOCHONDRIAL RNA PSEUDOURIDINE SYNTHASE"/>
    <property type="match status" value="1"/>
</dbReference>
<evidence type="ECO:0000313" key="8">
    <source>
        <dbReference type="Proteomes" id="UP001519289"/>
    </source>
</evidence>
<evidence type="ECO:0000256" key="2">
    <source>
        <dbReference type="ARBA" id="ARBA00010876"/>
    </source>
</evidence>
<keyword evidence="4" id="KW-0694">RNA-binding</keyword>
<protein>
    <recommendedName>
        <fullName evidence="5">Pseudouridine synthase</fullName>
        <ecNumber evidence="5">5.4.99.-</ecNumber>
    </recommendedName>
</protein>
<evidence type="ECO:0000256" key="5">
    <source>
        <dbReference type="RuleBase" id="RU362028"/>
    </source>
</evidence>
<dbReference type="InterPro" id="IPR006225">
    <property type="entry name" value="PsdUridine_synth_RluC/D"/>
</dbReference>
<evidence type="ECO:0000256" key="1">
    <source>
        <dbReference type="ARBA" id="ARBA00000073"/>
    </source>
</evidence>
<evidence type="ECO:0000259" key="6">
    <source>
        <dbReference type="SMART" id="SM00363"/>
    </source>
</evidence>
<dbReference type="InterPro" id="IPR006224">
    <property type="entry name" value="PsdUridine_synth_RluA-like_CS"/>
</dbReference>
<dbReference type="Proteomes" id="UP001519289">
    <property type="component" value="Unassembled WGS sequence"/>
</dbReference>
<dbReference type="NCBIfam" id="TIGR00005">
    <property type="entry name" value="rluA_subfam"/>
    <property type="match status" value="1"/>
</dbReference>
<dbReference type="PROSITE" id="PS01129">
    <property type="entry name" value="PSI_RLU"/>
    <property type="match status" value="1"/>
</dbReference>
<dbReference type="EC" id="5.4.99.-" evidence="5"/>
<dbReference type="Gene3D" id="3.30.2350.10">
    <property type="entry name" value="Pseudouridine synthase"/>
    <property type="match status" value="1"/>
</dbReference>
<evidence type="ECO:0000256" key="4">
    <source>
        <dbReference type="PROSITE-ProRule" id="PRU00182"/>
    </source>
</evidence>
<dbReference type="InterPro" id="IPR002942">
    <property type="entry name" value="S4_RNA-bd"/>
</dbReference>
<keyword evidence="3 5" id="KW-0413">Isomerase</keyword>
<dbReference type="PROSITE" id="PS50889">
    <property type="entry name" value="S4"/>
    <property type="match status" value="1"/>
</dbReference>